<dbReference type="InterPro" id="IPR049704">
    <property type="entry name" value="Aminotrans_3_PPA_site"/>
</dbReference>
<evidence type="ECO:0000256" key="1">
    <source>
        <dbReference type="ARBA" id="ARBA00004173"/>
    </source>
</evidence>
<dbReference type="InterPro" id="IPR015422">
    <property type="entry name" value="PyrdxlP-dep_Trfase_small"/>
</dbReference>
<name>D8TI42_VOLCA</name>
<protein>
    <submittedName>
        <fullName evidence="6">Uncharacterized protein</fullName>
    </submittedName>
</protein>
<feature type="non-terminal residue" evidence="6">
    <location>
        <position position="1"/>
    </location>
</feature>
<dbReference type="Proteomes" id="UP000001058">
    <property type="component" value="Unassembled WGS sequence"/>
</dbReference>
<dbReference type="Gene3D" id="3.40.640.10">
    <property type="entry name" value="Type I PLP-dependent aspartate aminotransferase-like (Major domain)"/>
    <property type="match status" value="1"/>
</dbReference>
<dbReference type="CDD" id="cd03109">
    <property type="entry name" value="DTBS"/>
    <property type="match status" value="1"/>
</dbReference>
<sequence>PAFSVWGANTNVGKTLVSVGLAYAAAAHRISLSYVKPVQTGFPEDCDARLVVRGHACLSVVRPSCVVVHRCQALACGGVLDTGPHAAATAALAGAKGAAAAAAGAQSRCTTLFAWRHAVSPHLAVRLEGASEDGAGFATANGNGALLLLETAGGVTSPAPSGRLTVDVLRPLRHLPAVLVGDARLGGISATLSSYDSLVARGWDVEAVHISHNDISNPRMIAPPPRPRRRPRRRRRRQGHDVRSQGLDPHLRNWLVDSLPAFSELLAALFQRHQRRLTALLASRAAAETQLWWPFTQHAGLTQGSATIVDGRCGETWTALAPSPPPTITTASAAAAALPPPALVTLYDASGSWWTQAATPALQPEIARAVSYAAGRYLHVLFAEVAHEPALRAAAALLAGPGAGWADRVFFSDDGSTAVEVALKMAFRKFLADRGELQLGGGGGGGGGGELMVLGLQGAYHGDTLGAQDCVAPSVFNGPLQSPWYRGRGLFLEPPYVGMRQQLPTWASLDEILSYSSSTGDGGAAGASEPLSAAYRTYIESAIDEFEAAAAAAAAAAAGGAAVAPSRLAACVMEPLLQGAGGMLVVEPGFQRAVAAVCRRRRLPLVLDEVFTGLYRLGSLTAAATLGVTPDIACYGKLLTGGAVPMAATLATREVFEAFSGPSKLFALLHGHSYTAYPIGCAAAVASLELLSRPETNPNICAPGRCPKSPVCDTPCGRLLPFWDEQHTVSELSHHPLVTRVAAVGTVLAVELATQSGGGGGGYHASGVGPIQVVRRLRDVYGIYARPLGQVVYLMVPPTARRETAT</sequence>
<dbReference type="GeneID" id="9621851"/>
<comment type="subcellular location">
    <subcellularLocation>
        <location evidence="1">Mitochondrion</location>
    </subcellularLocation>
</comment>
<dbReference type="EMBL" id="GL378323">
    <property type="protein sequence ID" value="EFJ52827.1"/>
    <property type="molecule type" value="Genomic_DNA"/>
</dbReference>
<keyword evidence="2" id="KW-0032">Aminotransferase</keyword>
<dbReference type="Gene3D" id="3.40.50.300">
    <property type="entry name" value="P-loop containing nucleotide triphosphate hydrolases"/>
    <property type="match status" value="1"/>
</dbReference>
<dbReference type="RefSeq" id="XP_002945832.1">
    <property type="nucleotide sequence ID" value="XM_002945786.1"/>
</dbReference>
<dbReference type="AlphaFoldDB" id="D8TI42"/>
<gene>
    <name evidence="6" type="ORF">VOLCADRAFT_40597</name>
</gene>
<dbReference type="GO" id="GO:0004141">
    <property type="term" value="F:dethiobiotin synthase activity"/>
    <property type="evidence" value="ECO:0007669"/>
    <property type="project" value="TreeGrafter"/>
</dbReference>
<dbReference type="GO" id="GO:0009102">
    <property type="term" value="P:biotin biosynthetic process"/>
    <property type="evidence" value="ECO:0007669"/>
    <property type="project" value="TreeGrafter"/>
</dbReference>
<dbReference type="InterPro" id="IPR015424">
    <property type="entry name" value="PyrdxlP-dep_Trfase"/>
</dbReference>
<dbReference type="SUPFAM" id="SSF53383">
    <property type="entry name" value="PLP-dependent transferases"/>
    <property type="match status" value="1"/>
</dbReference>
<accession>D8TI42</accession>
<dbReference type="OrthoDB" id="425114at2759"/>
<dbReference type="GO" id="GO:0004015">
    <property type="term" value="F:adenosylmethionine-8-amino-7-oxononanoate transaminase activity"/>
    <property type="evidence" value="ECO:0007669"/>
    <property type="project" value="TreeGrafter"/>
</dbReference>
<dbReference type="eggNOG" id="KOG1401">
    <property type="taxonomic scope" value="Eukaryota"/>
</dbReference>
<keyword evidence="3" id="KW-0808">Transferase</keyword>
<keyword evidence="4" id="KW-0663">Pyridoxal phosphate</keyword>
<evidence type="ECO:0000256" key="5">
    <source>
        <dbReference type="SAM" id="MobiDB-lite"/>
    </source>
</evidence>
<evidence type="ECO:0000313" key="7">
    <source>
        <dbReference type="Proteomes" id="UP000001058"/>
    </source>
</evidence>
<dbReference type="GO" id="GO:0030170">
    <property type="term" value="F:pyridoxal phosphate binding"/>
    <property type="evidence" value="ECO:0007669"/>
    <property type="project" value="InterPro"/>
</dbReference>
<dbReference type="PANTHER" id="PTHR42684">
    <property type="entry name" value="ADENOSYLMETHIONINE-8-AMINO-7-OXONONANOATE AMINOTRANSFERASE"/>
    <property type="match status" value="1"/>
</dbReference>
<dbReference type="KEGG" id="vcn:VOLCADRAFT_40597"/>
<evidence type="ECO:0000313" key="6">
    <source>
        <dbReference type="EMBL" id="EFJ52827.1"/>
    </source>
</evidence>
<dbReference type="InParanoid" id="D8TI42"/>
<dbReference type="InterPro" id="IPR015421">
    <property type="entry name" value="PyrdxlP-dep_Trfase_major"/>
</dbReference>
<dbReference type="STRING" id="3068.D8TI42"/>
<reference evidence="6 7" key="1">
    <citation type="journal article" date="2010" name="Science">
        <title>Genomic analysis of organismal complexity in the multicellular green alga Volvox carteri.</title>
        <authorList>
            <person name="Prochnik S.E."/>
            <person name="Umen J."/>
            <person name="Nedelcu A.M."/>
            <person name="Hallmann A."/>
            <person name="Miller S.M."/>
            <person name="Nishii I."/>
            <person name="Ferris P."/>
            <person name="Kuo A."/>
            <person name="Mitros T."/>
            <person name="Fritz-Laylin L.K."/>
            <person name="Hellsten U."/>
            <person name="Chapman J."/>
            <person name="Simakov O."/>
            <person name="Rensing S.A."/>
            <person name="Terry A."/>
            <person name="Pangilinan J."/>
            <person name="Kapitonov V."/>
            <person name="Jurka J."/>
            <person name="Salamov A."/>
            <person name="Shapiro H."/>
            <person name="Schmutz J."/>
            <person name="Grimwood J."/>
            <person name="Lindquist E."/>
            <person name="Lucas S."/>
            <person name="Grigoriev I.V."/>
            <person name="Schmitt R."/>
            <person name="Kirk D."/>
            <person name="Rokhsar D.S."/>
        </authorList>
    </citation>
    <scope>NUCLEOTIDE SEQUENCE [LARGE SCALE GENOMIC DNA]</scope>
    <source>
        <strain evidence="7">f. Nagariensis / Eve</strain>
    </source>
</reference>
<dbReference type="FunCoup" id="D8TI42">
    <property type="interactions" value="406"/>
</dbReference>
<keyword evidence="7" id="KW-1185">Reference proteome</keyword>
<evidence type="ECO:0000256" key="2">
    <source>
        <dbReference type="ARBA" id="ARBA00022576"/>
    </source>
</evidence>
<organism evidence="7">
    <name type="scientific">Volvox carteri f. nagariensis</name>
    <dbReference type="NCBI Taxonomy" id="3068"/>
    <lineage>
        <taxon>Eukaryota</taxon>
        <taxon>Viridiplantae</taxon>
        <taxon>Chlorophyta</taxon>
        <taxon>core chlorophytes</taxon>
        <taxon>Chlorophyceae</taxon>
        <taxon>CS clade</taxon>
        <taxon>Chlamydomonadales</taxon>
        <taxon>Volvocaceae</taxon>
        <taxon>Volvox</taxon>
    </lineage>
</organism>
<dbReference type="PANTHER" id="PTHR42684:SF3">
    <property type="entry name" value="ADENOSYLMETHIONINE-8-AMINO-7-OXONONANOATE AMINOTRANSFERASE"/>
    <property type="match status" value="1"/>
</dbReference>
<dbReference type="InterPro" id="IPR005814">
    <property type="entry name" value="Aminotrans_3"/>
</dbReference>
<dbReference type="InterPro" id="IPR027417">
    <property type="entry name" value="P-loop_NTPase"/>
</dbReference>
<dbReference type="Gene3D" id="3.90.1150.10">
    <property type="entry name" value="Aspartate Aminotransferase, domain 1"/>
    <property type="match status" value="1"/>
</dbReference>
<dbReference type="SUPFAM" id="SSF52540">
    <property type="entry name" value="P-loop containing nucleoside triphosphate hydrolases"/>
    <property type="match status" value="1"/>
</dbReference>
<dbReference type="GO" id="GO:0005739">
    <property type="term" value="C:mitochondrion"/>
    <property type="evidence" value="ECO:0007669"/>
    <property type="project" value="UniProtKB-SubCell"/>
</dbReference>
<dbReference type="PROSITE" id="PS00600">
    <property type="entry name" value="AA_TRANSFER_CLASS_3"/>
    <property type="match status" value="1"/>
</dbReference>
<evidence type="ECO:0000256" key="3">
    <source>
        <dbReference type="ARBA" id="ARBA00022679"/>
    </source>
</evidence>
<proteinExistence type="predicted"/>
<dbReference type="Pfam" id="PF00202">
    <property type="entry name" value="Aminotran_3"/>
    <property type="match status" value="2"/>
</dbReference>
<evidence type="ECO:0000256" key="4">
    <source>
        <dbReference type="ARBA" id="ARBA00022898"/>
    </source>
</evidence>
<feature type="compositionally biased region" description="Basic residues" evidence="5">
    <location>
        <begin position="226"/>
        <end position="238"/>
    </location>
</feature>
<feature type="region of interest" description="Disordered" evidence="5">
    <location>
        <begin position="215"/>
        <end position="245"/>
    </location>
</feature>
<feature type="non-terminal residue" evidence="6">
    <location>
        <position position="806"/>
    </location>
</feature>